<protein>
    <submittedName>
        <fullName evidence="3">Methyl-accepting chemotaxis protein</fullName>
    </submittedName>
</protein>
<feature type="region of interest" description="Disordered" evidence="1">
    <location>
        <begin position="48"/>
        <end position="71"/>
    </location>
</feature>
<evidence type="ECO:0000313" key="3">
    <source>
        <dbReference type="EMBL" id="CCQ55441.1"/>
    </source>
</evidence>
<organism evidence="3 4">
    <name type="scientific">Crocosphaera watsonii WH 0005</name>
    <dbReference type="NCBI Taxonomy" id="423472"/>
    <lineage>
        <taxon>Bacteria</taxon>
        <taxon>Bacillati</taxon>
        <taxon>Cyanobacteriota</taxon>
        <taxon>Cyanophyceae</taxon>
        <taxon>Oscillatoriophycideae</taxon>
        <taxon>Chroococcales</taxon>
        <taxon>Aphanothecaceae</taxon>
        <taxon>Crocosphaera</taxon>
    </lineage>
</organism>
<dbReference type="Gene3D" id="1.10.8.500">
    <property type="entry name" value="HAMP domain in histidine kinase"/>
    <property type="match status" value="1"/>
</dbReference>
<evidence type="ECO:0000313" key="4">
    <source>
        <dbReference type="Proteomes" id="UP000017981"/>
    </source>
</evidence>
<evidence type="ECO:0000256" key="1">
    <source>
        <dbReference type="SAM" id="MobiDB-lite"/>
    </source>
</evidence>
<dbReference type="PROSITE" id="PS50885">
    <property type="entry name" value="HAMP"/>
    <property type="match status" value="1"/>
</dbReference>
<dbReference type="AlphaFoldDB" id="T2IPE8"/>
<evidence type="ECO:0000259" key="2">
    <source>
        <dbReference type="PROSITE" id="PS50885"/>
    </source>
</evidence>
<accession>T2IPE8</accession>
<comment type="caution">
    <text evidence="3">The sequence shown here is derived from an EMBL/GenBank/DDBJ whole genome shotgun (WGS) entry which is preliminary data.</text>
</comment>
<dbReference type="Proteomes" id="UP000017981">
    <property type="component" value="Unassembled WGS sequence"/>
</dbReference>
<dbReference type="SUPFAM" id="SSF158472">
    <property type="entry name" value="HAMP domain-like"/>
    <property type="match status" value="1"/>
</dbReference>
<dbReference type="GO" id="GO:0016020">
    <property type="term" value="C:membrane"/>
    <property type="evidence" value="ECO:0007669"/>
    <property type="project" value="InterPro"/>
</dbReference>
<dbReference type="EMBL" id="CAQL01000395">
    <property type="protein sequence ID" value="CCQ55441.1"/>
    <property type="molecule type" value="Genomic_DNA"/>
</dbReference>
<dbReference type="CDD" id="cd06225">
    <property type="entry name" value="HAMP"/>
    <property type="match status" value="1"/>
</dbReference>
<dbReference type="InterPro" id="IPR003660">
    <property type="entry name" value="HAMP_dom"/>
</dbReference>
<feature type="domain" description="HAMP" evidence="2">
    <location>
        <begin position="1"/>
        <end position="40"/>
    </location>
</feature>
<sequence length="71" mass="8173">MQKLGQGDLDQRVPVVGDDEIAELGSNINTMAQQIQYLLIEQEASAKRQQEEQAKYARQQEEIAHQEKRTF</sequence>
<reference evidence="3 4" key="2">
    <citation type="submission" date="2013-09" db="EMBL/GenBank/DDBJ databases">
        <title>Whole genome comparison of six Crocosphaera watsonii strains with differing phenotypes.</title>
        <authorList>
            <person name="Bench S.R."/>
            <person name="Heller P."/>
            <person name="Frank I."/>
            <person name="Arciniega M."/>
            <person name="Shilova I.N."/>
            <person name="Zehr J.P."/>
        </authorList>
    </citation>
    <scope>NUCLEOTIDE SEQUENCE [LARGE SCALE GENOMIC DNA]</scope>
    <source>
        <strain evidence="3 4">WH 0005</strain>
    </source>
</reference>
<dbReference type="Pfam" id="PF00672">
    <property type="entry name" value="HAMP"/>
    <property type="match status" value="1"/>
</dbReference>
<gene>
    <name evidence="3" type="ORF">CWATWH0005_2047</name>
</gene>
<dbReference type="GO" id="GO:0007165">
    <property type="term" value="P:signal transduction"/>
    <property type="evidence" value="ECO:0007669"/>
    <property type="project" value="InterPro"/>
</dbReference>
<name>T2IPE8_CROWT</name>
<proteinExistence type="predicted"/>
<reference evidence="3 4" key="1">
    <citation type="submission" date="2013-01" db="EMBL/GenBank/DDBJ databases">
        <authorList>
            <person name="Bench S."/>
        </authorList>
    </citation>
    <scope>NUCLEOTIDE SEQUENCE [LARGE SCALE GENOMIC DNA]</scope>
    <source>
        <strain evidence="3 4">WH 0005</strain>
    </source>
</reference>